<dbReference type="GO" id="GO:0009707">
    <property type="term" value="C:chloroplast outer membrane"/>
    <property type="evidence" value="ECO:0007669"/>
    <property type="project" value="TreeGrafter"/>
</dbReference>
<dbReference type="Gene3D" id="1.10.630.10">
    <property type="entry name" value="Cytochrome P450"/>
    <property type="match status" value="1"/>
</dbReference>
<evidence type="ECO:0000256" key="22">
    <source>
        <dbReference type="PIRSR" id="PIRSR602401-1"/>
    </source>
</evidence>
<keyword evidence="7" id="KW-0964">Secreted</keyword>
<dbReference type="Pfam" id="PF08263">
    <property type="entry name" value="LRRNT_2"/>
    <property type="match status" value="1"/>
</dbReference>
<keyword evidence="8" id="KW-0433">Leucine-rich repeat</keyword>
<protein>
    <recommendedName>
        <fullName evidence="21">Cell wall hydroxyproline-rich glycoprotein</fullName>
    </recommendedName>
</protein>
<dbReference type="GO" id="GO:0016788">
    <property type="term" value="F:hydrolase activity, acting on ester bonds"/>
    <property type="evidence" value="ECO:0007669"/>
    <property type="project" value="InterPro"/>
</dbReference>
<dbReference type="Gene3D" id="3.80.10.10">
    <property type="entry name" value="Ribonuclease Inhibitor"/>
    <property type="match status" value="1"/>
</dbReference>
<evidence type="ECO:0000256" key="23">
    <source>
        <dbReference type="SAM" id="MobiDB-lite"/>
    </source>
</evidence>
<feature type="compositionally biased region" description="Polar residues" evidence="23">
    <location>
        <begin position="569"/>
        <end position="582"/>
    </location>
</feature>
<evidence type="ECO:0000256" key="9">
    <source>
        <dbReference type="ARBA" id="ARBA00022617"/>
    </source>
</evidence>
<comment type="similarity">
    <text evidence="4">Belongs to the 'GDSL' lipolytic enzyme family.</text>
</comment>
<keyword evidence="11 22" id="KW-0479">Metal-binding</keyword>
<dbReference type="GO" id="GO:0005783">
    <property type="term" value="C:endoplasmic reticulum"/>
    <property type="evidence" value="ECO:0007669"/>
    <property type="project" value="TreeGrafter"/>
</dbReference>
<keyword evidence="14" id="KW-1133">Transmembrane helix</keyword>
<evidence type="ECO:0000256" key="15">
    <source>
        <dbReference type="ARBA" id="ARBA00023002"/>
    </source>
</evidence>
<keyword evidence="27" id="KW-1185">Reference proteome</keyword>
<dbReference type="GO" id="GO:0052615">
    <property type="term" value="F:ent-kaurene oxidase activity"/>
    <property type="evidence" value="ECO:0007669"/>
    <property type="project" value="InterPro"/>
</dbReference>
<comment type="similarity">
    <text evidence="5">Belongs to the cytochrome P450 family.</text>
</comment>
<dbReference type="GO" id="GO:0009686">
    <property type="term" value="P:gibberellin biosynthetic process"/>
    <property type="evidence" value="ECO:0007669"/>
    <property type="project" value="InterPro"/>
</dbReference>
<comment type="subcellular location">
    <subcellularLocation>
        <location evidence="2">Membrane</location>
        <topology evidence="2">Single-pass membrane protein</topology>
    </subcellularLocation>
    <subcellularLocation>
        <location evidence="3">Secreted</location>
        <location evidence="3">Cell wall</location>
    </subcellularLocation>
</comment>
<keyword evidence="17" id="KW-0503">Monooxygenase</keyword>
<evidence type="ECO:0000313" key="27">
    <source>
        <dbReference type="Proteomes" id="UP000316621"/>
    </source>
</evidence>
<feature type="region of interest" description="Disordered" evidence="23">
    <location>
        <begin position="402"/>
        <end position="611"/>
    </location>
</feature>
<dbReference type="Gene3D" id="3.40.50.1110">
    <property type="entry name" value="SGNH hydrolase"/>
    <property type="match status" value="1"/>
</dbReference>
<evidence type="ECO:0000259" key="25">
    <source>
        <dbReference type="Pfam" id="PF08263"/>
    </source>
</evidence>
<feature type="domain" description="Leucine-rich repeat-containing N-terminal plant-type" evidence="25">
    <location>
        <begin position="71"/>
        <end position="103"/>
    </location>
</feature>
<dbReference type="PANTHER" id="PTHR47283">
    <property type="entry name" value="ENT-KAURENE OXIDASE, CHLOROPLASTIC"/>
    <property type="match status" value="1"/>
</dbReference>
<dbReference type="InterPro" id="IPR001128">
    <property type="entry name" value="Cyt_P450"/>
</dbReference>
<dbReference type="EMBL" id="CM010715">
    <property type="protein sequence ID" value="RZC45280.1"/>
    <property type="molecule type" value="Genomic_DNA"/>
</dbReference>
<dbReference type="GO" id="GO:0033075">
    <property type="term" value="P:isoquinoline alkaloid biosynthetic process"/>
    <property type="evidence" value="ECO:0007669"/>
    <property type="project" value="UniProtKB-ARBA"/>
</dbReference>
<keyword evidence="9 22" id="KW-0349">Heme</keyword>
<evidence type="ECO:0000256" key="20">
    <source>
        <dbReference type="ARBA" id="ARBA00023278"/>
    </source>
</evidence>
<evidence type="ECO:0000256" key="10">
    <source>
        <dbReference type="ARBA" id="ARBA00022692"/>
    </source>
</evidence>
<dbReference type="CDD" id="cd11075">
    <property type="entry name" value="CYP77_89"/>
    <property type="match status" value="1"/>
</dbReference>
<reference evidence="26 27" key="1">
    <citation type="journal article" date="2018" name="Science">
        <title>The opium poppy genome and morphinan production.</title>
        <authorList>
            <person name="Guo L."/>
            <person name="Winzer T."/>
            <person name="Yang X."/>
            <person name="Li Y."/>
            <person name="Ning Z."/>
            <person name="He Z."/>
            <person name="Teodor R."/>
            <person name="Lu Y."/>
            <person name="Bowser T.A."/>
            <person name="Graham I.A."/>
            <person name="Ye K."/>
        </authorList>
    </citation>
    <scope>NUCLEOTIDE SEQUENCE [LARGE SCALE GENOMIC DNA]</scope>
    <source>
        <strain evidence="27">cv. HN1</strain>
        <tissue evidence="26">Leaves</tissue>
    </source>
</reference>
<keyword evidence="15" id="KW-0560">Oxidoreductase</keyword>
<keyword evidence="18" id="KW-0472">Membrane</keyword>
<dbReference type="GO" id="GO:0016709">
    <property type="term" value="F:oxidoreductase activity, acting on paired donors, with incorporation or reduction of molecular oxygen, NAD(P)H as one donor, and incorporation of one atom of oxygen"/>
    <property type="evidence" value="ECO:0007669"/>
    <property type="project" value="TreeGrafter"/>
</dbReference>
<dbReference type="FunFam" id="3.80.10.10:FF:000224">
    <property type="entry name" value="Leucine-rich repeat extensin-like protein 1"/>
    <property type="match status" value="1"/>
</dbReference>
<evidence type="ECO:0000256" key="14">
    <source>
        <dbReference type="ARBA" id="ARBA00022989"/>
    </source>
</evidence>
<dbReference type="Pfam" id="PF13855">
    <property type="entry name" value="LRR_8"/>
    <property type="match status" value="1"/>
</dbReference>
<evidence type="ECO:0000256" key="11">
    <source>
        <dbReference type="ARBA" id="ARBA00022723"/>
    </source>
</evidence>
<feature type="compositionally biased region" description="Low complexity" evidence="23">
    <location>
        <begin position="405"/>
        <end position="451"/>
    </location>
</feature>
<keyword evidence="19" id="KW-0325">Glycoprotein</keyword>
<dbReference type="SUPFAM" id="SSF48264">
    <property type="entry name" value="Cytochrome P450"/>
    <property type="match status" value="1"/>
</dbReference>
<name>A0A4Y7IBU2_PAPSO</name>
<dbReference type="PROSITE" id="PS00086">
    <property type="entry name" value="CYTOCHROME_P450"/>
    <property type="match status" value="1"/>
</dbReference>
<feature type="chain" id="PRO_5021204338" description="Cell wall hydroxyproline-rich glycoprotein" evidence="24">
    <location>
        <begin position="24"/>
        <end position="1384"/>
    </location>
</feature>
<dbReference type="InterPro" id="IPR017972">
    <property type="entry name" value="Cyt_P450_CS"/>
</dbReference>
<evidence type="ECO:0000313" key="26">
    <source>
        <dbReference type="EMBL" id="RZC45280.1"/>
    </source>
</evidence>
<dbReference type="InterPro" id="IPR036514">
    <property type="entry name" value="SGNH_hydro_sf"/>
</dbReference>
<keyword evidence="6" id="KW-0134">Cell wall</keyword>
<evidence type="ECO:0000256" key="19">
    <source>
        <dbReference type="ARBA" id="ARBA00023180"/>
    </source>
</evidence>
<dbReference type="PRINTS" id="PR00463">
    <property type="entry name" value="EP450I"/>
</dbReference>
<dbReference type="FunFam" id="1.10.630.10:FF:000062">
    <property type="entry name" value="Ent-kaurene oxidase 2"/>
    <property type="match status" value="1"/>
</dbReference>
<dbReference type="CDD" id="cd01837">
    <property type="entry name" value="SGNH_plant_lipase_like"/>
    <property type="match status" value="1"/>
</dbReference>
<evidence type="ECO:0000256" key="2">
    <source>
        <dbReference type="ARBA" id="ARBA00004167"/>
    </source>
</evidence>
<dbReference type="PANTHER" id="PTHR47283:SF1">
    <property type="entry name" value="ENT-KAURENE OXIDASE, CHLOROPLASTIC"/>
    <property type="match status" value="1"/>
</dbReference>
<proteinExistence type="inferred from homology"/>
<dbReference type="STRING" id="3469.A0A4Y7IBU2"/>
<accession>A0A4Y7IBU2</accession>
<dbReference type="InterPro" id="IPR013210">
    <property type="entry name" value="LRR_N_plant-typ"/>
</dbReference>
<evidence type="ECO:0000256" key="13">
    <source>
        <dbReference type="ARBA" id="ARBA00022737"/>
    </source>
</evidence>
<dbReference type="InterPro" id="IPR036396">
    <property type="entry name" value="Cyt_P450_sf"/>
</dbReference>
<dbReference type="Pfam" id="PF00067">
    <property type="entry name" value="p450"/>
    <property type="match status" value="1"/>
</dbReference>
<sequence>MQASGCCCLLILSLFLFSSSTFALSDAQASFISRRQLLTLPENGDLPDDYEFQVELNLTFPSSRLRRAYIALQALKKAIFSDPFNTTANWEGPDVCSYNGVFCAPALDDPSLNVVAGLDVNGADLAGFLPVELGLLTDLALFHINSNRFCGIVPKSISRLTLLYELDVSNNRFVGPFPKVVMSIPELKYLDLRYNDFEGCVPDELFNKELDALFLNNNRFEGKLPENMGNSPVSVLVLANNKFSGCIPKSIGKMVTLEEINFLSNNLTGCLPVEAGALKNLTVLSVASNKLVGSLPECFSGLKNVEELDVSENELTGNVPGAICKLQNLRNFTFSDNYFKNEAPECVPASNNDGDVVIFDGDVVIFDDSNNCLSSRPKQKDSSTCKPIVDRVVDCSKFDCSGVGSPAPSTPSTPATPSTRQSPVTQTPKAPSTPKTPSTPKHSTEKTASPTPSSPTPKPKAQSPPSPTPAPSTPKAQPPPSPTPTPSTPKTQPPSTPSTPKPQPPPSPTATPSTPKSQPPSAPSAPKSQPPPSSTPTPSTPKAQPPSSPTPSPSETSPVHRVSPPPSQPAKSHSPTPSGSRTSPVKHVHSPPPPVHSPPPPVHSPPPPPVHSPPPPIFSVVVPGLPLIGNLLQLKDKKPHQTFTKWAEVYGPIYSIKTGASTIVVLNNNHVAKEAMVTKHSSISTRKLSNALKILTADKTMVATSDYNEFHKMAKRHILNGMLGPNAQKKHRGHRDNMIDNVVRRLHTHAKENPLEPVNLREIFQDEIFGLAMKQALGKDVESPIYVKGLGKTLSRDEIFQVLVVDPMMGAIEVDWRDFFPYLRWVPNKSAEMNIRRMELRRREVMKTLIEEQKNRISSGEEINCYLDFLLSQGNTLTETQLIMLIWETIIEASDTTLVITEWAMYELAKSSNYQDRLYDEIQKVCGNSMYTEEHYNELTYLSAVFHETLRRHSPVPVIPLRYVHEDTQLGGYDIPAGTEIAINIYGCNMDKNQWDSPEEWKPERFLNNKYDPMDLYKTMAFGGGKRVCAGSLQALSLSCAAIARFIQEFKWSLKQGQEEDVSTVSLTTQKLNPSLGQVELVIESADKFAFFYRRLKISSVFMNSYSMILALFYIFSVVSLSKSVHSLDGTTFIFGDSLVDAGNNNYFSTLSKADTRQNGIDYKASGGKPTGRFTNGRTIADIVAEELGQSGYAAPFLAPNTTGDALLNGVNYASGGGGILNATGKIFVNRLSMDIQIDYFNITRKQLNELLGSSTAREFITRKSIFSITVGANDFLNNYFVPVVSIGQRVSENPDVFVDHLITTLKDQLTRLYNLDARKFLIANVGPIGCIPYQKSLNKLKEDQCVELPNKLALQYNARLKDLLTELNENLPEQNSSLQTFMI</sequence>
<dbReference type="GO" id="GO:0020037">
    <property type="term" value="F:heme binding"/>
    <property type="evidence" value="ECO:0007669"/>
    <property type="project" value="InterPro"/>
</dbReference>
<evidence type="ECO:0000256" key="7">
    <source>
        <dbReference type="ARBA" id="ARBA00022525"/>
    </source>
</evidence>
<dbReference type="InterPro" id="IPR035669">
    <property type="entry name" value="SGNH_plant_lipase-like"/>
</dbReference>
<keyword evidence="12 24" id="KW-0732">Signal</keyword>
<evidence type="ECO:0000256" key="16">
    <source>
        <dbReference type="ARBA" id="ARBA00023004"/>
    </source>
</evidence>
<organism evidence="26 27">
    <name type="scientific">Papaver somniferum</name>
    <name type="common">Opium poppy</name>
    <dbReference type="NCBI Taxonomy" id="3469"/>
    <lineage>
        <taxon>Eukaryota</taxon>
        <taxon>Viridiplantae</taxon>
        <taxon>Streptophyta</taxon>
        <taxon>Embryophyta</taxon>
        <taxon>Tracheophyta</taxon>
        <taxon>Spermatophyta</taxon>
        <taxon>Magnoliopsida</taxon>
        <taxon>Ranunculales</taxon>
        <taxon>Papaveraceae</taxon>
        <taxon>Papaveroideae</taxon>
        <taxon>Papaver</taxon>
    </lineage>
</organism>
<dbReference type="Pfam" id="PF00657">
    <property type="entry name" value="Lipase_GDSL"/>
    <property type="match status" value="1"/>
</dbReference>
<feature type="binding site" description="axial binding residue" evidence="22">
    <location>
        <position position="1029"/>
    </location>
    <ligand>
        <name>heme</name>
        <dbReference type="ChEBI" id="CHEBI:30413"/>
    </ligand>
    <ligandPart>
        <name>Fe</name>
        <dbReference type="ChEBI" id="CHEBI:18248"/>
    </ligandPart>
</feature>
<dbReference type="InterPro" id="IPR032675">
    <property type="entry name" value="LRR_dom_sf"/>
</dbReference>
<evidence type="ECO:0000256" key="18">
    <source>
        <dbReference type="ARBA" id="ARBA00023136"/>
    </source>
</evidence>
<evidence type="ECO:0000256" key="21">
    <source>
        <dbReference type="ARBA" id="ARBA00041871"/>
    </source>
</evidence>
<evidence type="ECO:0000256" key="4">
    <source>
        <dbReference type="ARBA" id="ARBA00008668"/>
    </source>
</evidence>
<comment type="cofactor">
    <cofactor evidence="1 22">
        <name>heme</name>
        <dbReference type="ChEBI" id="CHEBI:30413"/>
    </cofactor>
</comment>
<keyword evidence="10" id="KW-0812">Transmembrane</keyword>
<dbReference type="GO" id="GO:0005506">
    <property type="term" value="F:iron ion binding"/>
    <property type="evidence" value="ECO:0007669"/>
    <property type="project" value="InterPro"/>
</dbReference>
<feature type="signal peptide" evidence="24">
    <location>
        <begin position="1"/>
        <end position="23"/>
    </location>
</feature>
<feature type="compositionally biased region" description="Pro residues" evidence="23">
    <location>
        <begin position="590"/>
        <end position="611"/>
    </location>
</feature>
<evidence type="ECO:0000256" key="3">
    <source>
        <dbReference type="ARBA" id="ARBA00004191"/>
    </source>
</evidence>
<keyword evidence="13" id="KW-0677">Repeat</keyword>
<dbReference type="SUPFAM" id="SSF52058">
    <property type="entry name" value="L domain-like"/>
    <property type="match status" value="1"/>
</dbReference>
<evidence type="ECO:0000256" key="8">
    <source>
        <dbReference type="ARBA" id="ARBA00022614"/>
    </source>
</evidence>
<dbReference type="InterPro" id="IPR002401">
    <property type="entry name" value="Cyt_P450_E_grp-I"/>
</dbReference>
<evidence type="ECO:0000256" key="12">
    <source>
        <dbReference type="ARBA" id="ARBA00022729"/>
    </source>
</evidence>
<evidence type="ECO:0000256" key="5">
    <source>
        <dbReference type="ARBA" id="ARBA00010617"/>
    </source>
</evidence>
<dbReference type="GO" id="GO:0010241">
    <property type="term" value="P:ent-kaurene oxidation to kaurenoic acid"/>
    <property type="evidence" value="ECO:0007669"/>
    <property type="project" value="InterPro"/>
</dbReference>
<dbReference type="InterPro" id="IPR044225">
    <property type="entry name" value="KO_chloroplastic"/>
</dbReference>
<evidence type="ECO:0000256" key="17">
    <source>
        <dbReference type="ARBA" id="ARBA00023033"/>
    </source>
</evidence>
<gene>
    <name evidence="26" type="ORF">C5167_038240</name>
</gene>
<evidence type="ECO:0000256" key="1">
    <source>
        <dbReference type="ARBA" id="ARBA00001971"/>
    </source>
</evidence>
<feature type="compositionally biased region" description="Pro residues" evidence="23">
    <location>
        <begin position="452"/>
        <end position="509"/>
    </location>
</feature>
<dbReference type="Proteomes" id="UP000316621">
    <property type="component" value="Chromosome 1"/>
</dbReference>
<evidence type="ECO:0000256" key="6">
    <source>
        <dbReference type="ARBA" id="ARBA00022512"/>
    </source>
</evidence>
<evidence type="ECO:0000256" key="24">
    <source>
        <dbReference type="SAM" id="SignalP"/>
    </source>
</evidence>
<keyword evidence="20" id="KW-0379">Hydroxylation</keyword>
<keyword evidence="16 22" id="KW-0408">Iron</keyword>
<dbReference type="InterPro" id="IPR001611">
    <property type="entry name" value="Leu-rich_rpt"/>
</dbReference>
<dbReference type="InterPro" id="IPR001087">
    <property type="entry name" value="GDSL"/>
</dbReference>
<feature type="compositionally biased region" description="Pro residues" evidence="23">
    <location>
        <begin position="517"/>
        <end position="552"/>
    </location>
</feature>
<dbReference type="Gramene" id="RZC45280">
    <property type="protein sequence ID" value="RZC45280"/>
    <property type="gene ID" value="C5167_038240"/>
</dbReference>
<dbReference type="FunFam" id="3.80.10.10:FF:000383">
    <property type="entry name" value="Leucine-rich repeat receptor protein kinase EMS1"/>
    <property type="match status" value="1"/>
</dbReference>